<reference evidence="1 2" key="1">
    <citation type="journal article" date="2009" name="Curr. Microbiol.">
        <title>Molecular cloning and expression of a novel cholinephosphotransferase involved in glycoglycerophospholipid biosynthesis of Mycoplasma fermentans.</title>
        <authorList>
            <person name="Ishida N."/>
            <person name="Irikura D."/>
            <person name="Matsuda K."/>
            <person name="Sato S."/>
            <person name="Asano K."/>
        </authorList>
    </citation>
    <scope>NUCLEOTIDE SEQUENCE [LARGE SCALE GENOMIC DNA]</scope>
    <source>
        <strain evidence="2">ATCC 19989 / NBRC 14854 / NCTC 10117 / PG18</strain>
    </source>
</reference>
<dbReference type="AntiFam" id="ANF00012">
    <property type="entry name" value="tRNA translation"/>
</dbReference>
<dbReference type="eggNOG" id="ENOG5032G5H">
    <property type="taxonomic scope" value="Bacteria"/>
</dbReference>
<sequence>MNPRSSPWQGDVLNHFTTGPIGGGGWTRTSGLEVMSLARYQTSPLRDVIFFYLGVHKEQMAGDEGFEPPRAVKPLLVFKTSPFSQAWVITLGGPNWIRTSNQPVMSRLLCRWAIGPKQLGFSPYNGSVDESRTHDLPGMNRML</sequence>
<gene>
    <name evidence="1" type="ordered locus">MBIO_0072</name>
</gene>
<dbReference type="Proteomes" id="UP000006810">
    <property type="component" value="Chromosome"/>
</dbReference>
<organism evidence="1 2">
    <name type="scientific">Mycoplasmopsis fermentans (strain ATCC 19989 / NBRC 14854 / NCTC 10117 / PG18)</name>
    <name type="common">Mycoplasma fermentans</name>
    <dbReference type="NCBI Taxonomy" id="496833"/>
    <lineage>
        <taxon>Bacteria</taxon>
        <taxon>Bacillati</taxon>
        <taxon>Mycoplasmatota</taxon>
        <taxon>Mycoplasmoidales</taxon>
        <taxon>Metamycoplasmataceae</taxon>
        <taxon>Mycoplasmopsis</taxon>
    </lineage>
</organism>
<dbReference type="EMBL" id="AP009608">
    <property type="protein sequence ID" value="BAH69337.1"/>
    <property type="molecule type" value="Genomic_DNA"/>
</dbReference>
<dbReference type="KEGG" id="mfp:MBIO_0072"/>
<evidence type="ECO:0000313" key="2">
    <source>
        <dbReference type="Proteomes" id="UP000006810"/>
    </source>
</evidence>
<dbReference type="AlphaFoldDB" id="C4XDW5"/>
<name>C4XDW5_MYCFP</name>
<evidence type="ECO:0000313" key="1">
    <source>
        <dbReference type="EMBL" id="BAH69337.1"/>
    </source>
</evidence>
<keyword evidence="2" id="KW-1185">Reference proteome</keyword>
<dbReference type="HOGENOM" id="CLU_1804041_0_0_14"/>
<accession>C4XDW5</accession>
<protein>
    <submittedName>
        <fullName evidence="1">Uncharacterized protein</fullName>
    </submittedName>
</protein>
<proteinExistence type="predicted"/>